<dbReference type="Proteomes" id="UP001629230">
    <property type="component" value="Unassembled WGS sequence"/>
</dbReference>
<gene>
    <name evidence="1" type="ORF">PQR57_04075</name>
</gene>
<protein>
    <submittedName>
        <fullName evidence="1">DUF2971 domain-containing protein</fullName>
    </submittedName>
</protein>
<proteinExistence type="predicted"/>
<dbReference type="EMBL" id="JAQQEZ010000002">
    <property type="protein sequence ID" value="MFM0000189.1"/>
    <property type="molecule type" value="Genomic_DNA"/>
</dbReference>
<sequence length="246" mass="28893">MYINMIENDKRRHVYRIIELPRLFELFSTKQNVLVKPKKWQDPFENFILKAKVRHSSGEIVSYNHHERIYGQCWSLHKASDAMWRIYSPKSNGIRIRTTVEKLTHSLASLCGSLPQATCSIGRVSYLKQAELIKHAQNTFHEGGIAVEKLFGSLLFKRLAFKHENEVRLLYYQLNDELCEKDDLYRYEIDPHNLISQIMLDPRLPREAAEHLTKRIRRVTGYQGEIKRSLLYALPGELILDARHYG</sequence>
<accession>A0ABW9AKU5</accession>
<keyword evidence="2" id="KW-1185">Reference proteome</keyword>
<reference evidence="1 2" key="1">
    <citation type="journal article" date="2024" name="Chem. Sci.">
        <title>Discovery of megapolipeptins by genome mining of a Burkholderiales bacteria collection.</title>
        <authorList>
            <person name="Paulo B.S."/>
            <person name="Recchia M.J.J."/>
            <person name="Lee S."/>
            <person name="Fergusson C.H."/>
            <person name="Romanowski S.B."/>
            <person name="Hernandez A."/>
            <person name="Krull N."/>
            <person name="Liu D.Y."/>
            <person name="Cavanagh H."/>
            <person name="Bos A."/>
            <person name="Gray C.A."/>
            <person name="Murphy B.T."/>
            <person name="Linington R.G."/>
            <person name="Eustaquio A.S."/>
        </authorList>
    </citation>
    <scope>NUCLEOTIDE SEQUENCE [LARGE SCALE GENOMIC DNA]</scope>
    <source>
        <strain evidence="1 2">RL17-350-BIC-A</strain>
    </source>
</reference>
<dbReference type="Pfam" id="PF11185">
    <property type="entry name" value="DUF2971"/>
    <property type="match status" value="1"/>
</dbReference>
<dbReference type="RefSeq" id="WP_408175675.1">
    <property type="nucleotide sequence ID" value="NZ_JAQQEZ010000002.1"/>
</dbReference>
<comment type="caution">
    <text evidence="1">The sequence shown here is derived from an EMBL/GenBank/DDBJ whole genome shotgun (WGS) entry which is preliminary data.</text>
</comment>
<evidence type="ECO:0000313" key="1">
    <source>
        <dbReference type="EMBL" id="MFM0000189.1"/>
    </source>
</evidence>
<name>A0ABW9AKU5_9BURK</name>
<organism evidence="1 2">
    <name type="scientific">Paraburkholderia dipogonis</name>
    <dbReference type="NCBI Taxonomy" id="1211383"/>
    <lineage>
        <taxon>Bacteria</taxon>
        <taxon>Pseudomonadati</taxon>
        <taxon>Pseudomonadota</taxon>
        <taxon>Betaproteobacteria</taxon>
        <taxon>Burkholderiales</taxon>
        <taxon>Burkholderiaceae</taxon>
        <taxon>Paraburkholderia</taxon>
    </lineage>
</organism>
<evidence type="ECO:0000313" key="2">
    <source>
        <dbReference type="Proteomes" id="UP001629230"/>
    </source>
</evidence>
<dbReference type="InterPro" id="IPR021352">
    <property type="entry name" value="DUF2971"/>
</dbReference>